<dbReference type="STRING" id="40754.THII_1220"/>
<comment type="similarity">
    <text evidence="1">Belongs to the V-ATPase E subunit family.</text>
</comment>
<accession>A0A090AJ40</accession>
<protein>
    <recommendedName>
        <fullName evidence="2">V-type ATP synthase subunit E</fullName>
    </recommendedName>
</protein>
<dbReference type="GO" id="GO:0033178">
    <property type="term" value="C:proton-transporting two-sector ATPase complex, catalytic domain"/>
    <property type="evidence" value="ECO:0007669"/>
    <property type="project" value="InterPro"/>
</dbReference>
<dbReference type="EMBL" id="AP014633">
    <property type="protein sequence ID" value="BAP55517.1"/>
    <property type="molecule type" value="Genomic_DNA"/>
</dbReference>
<organism evidence="5 6">
    <name type="scientific">Thioploca ingrica</name>
    <dbReference type="NCBI Taxonomy" id="40754"/>
    <lineage>
        <taxon>Bacteria</taxon>
        <taxon>Pseudomonadati</taxon>
        <taxon>Pseudomonadota</taxon>
        <taxon>Gammaproteobacteria</taxon>
        <taxon>Thiotrichales</taxon>
        <taxon>Thiotrichaceae</taxon>
        <taxon>Thioploca</taxon>
    </lineage>
</organism>
<sequence>MTNHAQLEQLENAIRNRAQNLANSYLQAAHQQREQILTEVNKRLAKQETRAIEIAKSAAEQAYRRKVQASEIKMQAELDQLRWALVQTVISQLHDHLKQLSQQAEIYLPLLKQYCLHAANQFQETELVMEVTTADYQQLISQWDDFVSRHLPKQRCTLMTSSQSFMGGVLVRDRANRIRIDNTFEGMMARLENHLYQIITAQLFASTTATRNII</sequence>
<dbReference type="Proteomes" id="UP000031623">
    <property type="component" value="Chromosome"/>
</dbReference>
<dbReference type="HOGENOM" id="CLU_1299256_0_0_6"/>
<dbReference type="InterPro" id="IPR038495">
    <property type="entry name" value="ATPase_E_C"/>
</dbReference>
<name>A0A090AJ40_9GAMM</name>
<dbReference type="GO" id="GO:0046961">
    <property type="term" value="F:proton-transporting ATPase activity, rotational mechanism"/>
    <property type="evidence" value="ECO:0007669"/>
    <property type="project" value="InterPro"/>
</dbReference>
<evidence type="ECO:0000313" key="6">
    <source>
        <dbReference type="Proteomes" id="UP000031623"/>
    </source>
</evidence>
<reference evidence="5 6" key="1">
    <citation type="journal article" date="2014" name="ISME J.">
        <title>Ecophysiology of Thioploca ingrica as revealed by the complete genome sequence supplemented with proteomic evidence.</title>
        <authorList>
            <person name="Kojima H."/>
            <person name="Ogura Y."/>
            <person name="Yamamoto N."/>
            <person name="Togashi T."/>
            <person name="Mori H."/>
            <person name="Watanabe T."/>
            <person name="Nemoto F."/>
            <person name="Kurokawa K."/>
            <person name="Hayashi T."/>
            <person name="Fukui M."/>
        </authorList>
    </citation>
    <scope>NUCLEOTIDE SEQUENCE [LARGE SCALE GENOMIC DNA]</scope>
</reference>
<dbReference type="OrthoDB" id="5794867at2"/>
<evidence type="ECO:0000256" key="4">
    <source>
        <dbReference type="ARBA" id="ARBA00023065"/>
    </source>
</evidence>
<evidence type="ECO:0000313" key="5">
    <source>
        <dbReference type="EMBL" id="BAP55517.1"/>
    </source>
</evidence>
<keyword evidence="4" id="KW-0406">Ion transport</keyword>
<dbReference type="Gene3D" id="3.30.2320.30">
    <property type="entry name" value="ATP synthase, E subunit, C-terminal"/>
    <property type="match status" value="1"/>
</dbReference>
<keyword evidence="6" id="KW-1185">Reference proteome</keyword>
<evidence type="ECO:0000256" key="3">
    <source>
        <dbReference type="ARBA" id="ARBA00022448"/>
    </source>
</evidence>
<evidence type="ECO:0000256" key="2">
    <source>
        <dbReference type="ARBA" id="ARBA00020756"/>
    </source>
</evidence>
<keyword evidence="3" id="KW-0813">Transport</keyword>
<dbReference type="InterPro" id="IPR002842">
    <property type="entry name" value="ATPase_V1_Esu"/>
</dbReference>
<dbReference type="KEGG" id="tig:THII_1220"/>
<dbReference type="Pfam" id="PF01991">
    <property type="entry name" value="vATP-synt_E"/>
    <property type="match status" value="1"/>
</dbReference>
<evidence type="ECO:0000256" key="1">
    <source>
        <dbReference type="ARBA" id="ARBA00005901"/>
    </source>
</evidence>
<proteinExistence type="inferred from homology"/>
<dbReference type="AlphaFoldDB" id="A0A090AJ40"/>
<gene>
    <name evidence="5" type="ORF">THII_1220</name>
</gene>
<dbReference type="SUPFAM" id="SSF160527">
    <property type="entry name" value="V-type ATPase subunit E-like"/>
    <property type="match status" value="1"/>
</dbReference>